<feature type="region of interest" description="Disordered" evidence="6">
    <location>
        <begin position="199"/>
        <end position="222"/>
    </location>
</feature>
<keyword evidence="2" id="KW-0805">Transcription regulation</keyword>
<feature type="domain" description="Response regulatory" evidence="8">
    <location>
        <begin position="2"/>
        <end position="116"/>
    </location>
</feature>
<evidence type="ECO:0000256" key="3">
    <source>
        <dbReference type="ARBA" id="ARBA00023125"/>
    </source>
</evidence>
<gene>
    <name evidence="9" type="ORF">I8J29_11950</name>
</gene>
<dbReference type="EMBL" id="JAGGDJ010000006">
    <property type="protein sequence ID" value="MBO7744911.1"/>
    <property type="molecule type" value="Genomic_DNA"/>
</dbReference>
<dbReference type="InterPro" id="IPR051015">
    <property type="entry name" value="EvgA-like"/>
</dbReference>
<feature type="domain" description="HTH luxR-type" evidence="7">
    <location>
        <begin position="135"/>
        <end position="200"/>
    </location>
</feature>
<organism evidence="9 10">
    <name type="scientific">Paenibacillus artemisiicola</name>
    <dbReference type="NCBI Taxonomy" id="1172618"/>
    <lineage>
        <taxon>Bacteria</taxon>
        <taxon>Bacillati</taxon>
        <taxon>Bacillota</taxon>
        <taxon>Bacilli</taxon>
        <taxon>Bacillales</taxon>
        <taxon>Paenibacillaceae</taxon>
        <taxon>Paenibacillus</taxon>
    </lineage>
</organism>
<evidence type="ECO:0000313" key="9">
    <source>
        <dbReference type="EMBL" id="MBO7744911.1"/>
    </source>
</evidence>
<dbReference type="Proteomes" id="UP000670947">
    <property type="component" value="Unassembled WGS sequence"/>
</dbReference>
<keyword evidence="4" id="KW-0804">Transcription</keyword>
<dbReference type="SUPFAM" id="SSF52172">
    <property type="entry name" value="CheY-like"/>
    <property type="match status" value="1"/>
</dbReference>
<sequence length="222" mass="24828">MRVVIVDDHPLVRKGLIAVLESEKEVEVVGVSESVEDAMTLIAQTEPDLAIVDIRLGDRTGFELVEHFGDMPCRFIMLTSSAAEFDVRRAEESGAFGYVLKDSMPEELLLAIKMVDRGRKYFDQGLMEVLIRKEADDPLEKLTPKEREVLIALGEGLSNGAMAKKLTISEFTVKKHVSRIFQKLNLNDRTQAALYAQSRGMTAYSPPEDRKEENLDPTGTKV</sequence>
<dbReference type="PANTHER" id="PTHR45566">
    <property type="entry name" value="HTH-TYPE TRANSCRIPTIONAL REGULATOR YHJB-RELATED"/>
    <property type="match status" value="1"/>
</dbReference>
<dbReference type="CDD" id="cd06170">
    <property type="entry name" value="LuxR_C_like"/>
    <property type="match status" value="1"/>
</dbReference>
<reference evidence="9 10" key="1">
    <citation type="submission" date="2021-03" db="EMBL/GenBank/DDBJ databases">
        <title>Paenibacillus artemisicola MWE-103 whole genome sequence.</title>
        <authorList>
            <person name="Ham Y.J."/>
        </authorList>
    </citation>
    <scope>NUCLEOTIDE SEQUENCE [LARGE SCALE GENOMIC DNA]</scope>
    <source>
        <strain evidence="9 10">MWE-103</strain>
    </source>
</reference>
<accession>A0ABS3W9S6</accession>
<evidence type="ECO:0000256" key="1">
    <source>
        <dbReference type="ARBA" id="ARBA00022553"/>
    </source>
</evidence>
<feature type="modified residue" description="4-aspartylphosphate" evidence="5">
    <location>
        <position position="53"/>
    </location>
</feature>
<dbReference type="SMART" id="SM00448">
    <property type="entry name" value="REC"/>
    <property type="match status" value="1"/>
</dbReference>
<dbReference type="InterPro" id="IPR011006">
    <property type="entry name" value="CheY-like_superfamily"/>
</dbReference>
<keyword evidence="3" id="KW-0238">DNA-binding</keyword>
<dbReference type="InterPro" id="IPR000792">
    <property type="entry name" value="Tscrpt_reg_LuxR_C"/>
</dbReference>
<dbReference type="InterPro" id="IPR001789">
    <property type="entry name" value="Sig_transdc_resp-reg_receiver"/>
</dbReference>
<evidence type="ECO:0000256" key="4">
    <source>
        <dbReference type="ARBA" id="ARBA00023163"/>
    </source>
</evidence>
<evidence type="ECO:0000256" key="5">
    <source>
        <dbReference type="PROSITE-ProRule" id="PRU00169"/>
    </source>
</evidence>
<dbReference type="PROSITE" id="PS50043">
    <property type="entry name" value="HTH_LUXR_2"/>
    <property type="match status" value="1"/>
</dbReference>
<protein>
    <submittedName>
        <fullName evidence="9">Response regulator transcription factor</fullName>
    </submittedName>
</protein>
<dbReference type="CDD" id="cd17535">
    <property type="entry name" value="REC_NarL-like"/>
    <property type="match status" value="1"/>
</dbReference>
<dbReference type="Pfam" id="PF00072">
    <property type="entry name" value="Response_reg"/>
    <property type="match status" value="1"/>
</dbReference>
<proteinExistence type="predicted"/>
<dbReference type="SUPFAM" id="SSF46894">
    <property type="entry name" value="C-terminal effector domain of the bipartite response regulators"/>
    <property type="match status" value="1"/>
</dbReference>
<evidence type="ECO:0000313" key="10">
    <source>
        <dbReference type="Proteomes" id="UP000670947"/>
    </source>
</evidence>
<dbReference type="Gene3D" id="3.40.50.2300">
    <property type="match status" value="1"/>
</dbReference>
<evidence type="ECO:0000259" key="8">
    <source>
        <dbReference type="PROSITE" id="PS50110"/>
    </source>
</evidence>
<dbReference type="SMART" id="SM00421">
    <property type="entry name" value="HTH_LUXR"/>
    <property type="match status" value="1"/>
</dbReference>
<dbReference type="PANTHER" id="PTHR45566:SF2">
    <property type="entry name" value="NARL SUBFAMILY"/>
    <property type="match status" value="1"/>
</dbReference>
<keyword evidence="1 5" id="KW-0597">Phosphoprotein</keyword>
<dbReference type="InterPro" id="IPR016032">
    <property type="entry name" value="Sig_transdc_resp-reg_C-effctor"/>
</dbReference>
<keyword evidence="10" id="KW-1185">Reference proteome</keyword>
<comment type="caution">
    <text evidence="9">The sequence shown here is derived from an EMBL/GenBank/DDBJ whole genome shotgun (WGS) entry which is preliminary data.</text>
</comment>
<dbReference type="PROSITE" id="PS50110">
    <property type="entry name" value="RESPONSE_REGULATORY"/>
    <property type="match status" value="1"/>
</dbReference>
<dbReference type="Pfam" id="PF00196">
    <property type="entry name" value="GerE"/>
    <property type="match status" value="1"/>
</dbReference>
<dbReference type="RefSeq" id="WP_208847838.1">
    <property type="nucleotide sequence ID" value="NZ_JAGGDJ010000006.1"/>
</dbReference>
<evidence type="ECO:0000259" key="7">
    <source>
        <dbReference type="PROSITE" id="PS50043"/>
    </source>
</evidence>
<dbReference type="InterPro" id="IPR058245">
    <property type="entry name" value="NreC/VraR/RcsB-like_REC"/>
</dbReference>
<dbReference type="PRINTS" id="PR00038">
    <property type="entry name" value="HTHLUXR"/>
</dbReference>
<evidence type="ECO:0000256" key="6">
    <source>
        <dbReference type="SAM" id="MobiDB-lite"/>
    </source>
</evidence>
<name>A0ABS3W9S6_9BACL</name>
<evidence type="ECO:0000256" key="2">
    <source>
        <dbReference type="ARBA" id="ARBA00023015"/>
    </source>
</evidence>